<protein>
    <submittedName>
        <fullName evidence="2">Hydrolase</fullName>
    </submittedName>
</protein>
<dbReference type="STRING" id="1777141.AWB80_05281"/>
<dbReference type="RefSeq" id="WP_087131620.1">
    <property type="nucleotide sequence ID" value="NZ_FCOE02000021.1"/>
</dbReference>
<dbReference type="InterPro" id="IPR006680">
    <property type="entry name" value="Amidohydro-rel"/>
</dbReference>
<dbReference type="InterPro" id="IPR032466">
    <property type="entry name" value="Metal_Hydrolase"/>
</dbReference>
<dbReference type="GO" id="GO:0016787">
    <property type="term" value="F:hydrolase activity"/>
    <property type="evidence" value="ECO:0007669"/>
    <property type="project" value="UniProtKB-KW"/>
</dbReference>
<evidence type="ECO:0000313" key="2">
    <source>
        <dbReference type="EMBL" id="SAK81927.1"/>
    </source>
</evidence>
<comment type="caution">
    <text evidence="2">The sequence shown here is derived from an EMBL/GenBank/DDBJ whole genome shotgun (WGS) entry which is preliminary data.</text>
</comment>
<feature type="domain" description="Amidohydrolase-related" evidence="1">
    <location>
        <begin position="9"/>
        <end position="268"/>
    </location>
</feature>
<name>A0A158CK84_9BURK</name>
<dbReference type="AlphaFoldDB" id="A0A158CK84"/>
<evidence type="ECO:0000313" key="3">
    <source>
        <dbReference type="Proteomes" id="UP000054911"/>
    </source>
</evidence>
<sequence>MMNLPTGACDCHIHIYENGYPLAPSATFVPPPAPADAYRDVQRALGLTRVIVVQPTGYGFDNRCTLDAIRKLGEGVRGIAVVPPDISDAELQRLHEAGIRGVRFMMLPGGLLQWDSLNDIAARIAPLGWNINLQLDGCTLPQHEAMLARLPAKLVIDHIGKFLGPVTIASDAFSSLCRLLDGPRCWVKLSAPYESSRIGPPGYDDIAPLVRTLAARYPERSLWASNWPHPNVKPTPADADMLGWMARCIDDEATLRKILVDNPAALYFQAS</sequence>
<evidence type="ECO:0000259" key="1">
    <source>
        <dbReference type="Pfam" id="PF04909"/>
    </source>
</evidence>
<dbReference type="SUPFAM" id="SSF51556">
    <property type="entry name" value="Metallo-dependent hydrolases"/>
    <property type="match status" value="1"/>
</dbReference>
<keyword evidence="2" id="KW-0378">Hydrolase</keyword>
<organism evidence="2 3">
    <name type="scientific">Caballeronia pedi</name>
    <dbReference type="NCBI Taxonomy" id="1777141"/>
    <lineage>
        <taxon>Bacteria</taxon>
        <taxon>Pseudomonadati</taxon>
        <taxon>Pseudomonadota</taxon>
        <taxon>Betaproteobacteria</taxon>
        <taxon>Burkholderiales</taxon>
        <taxon>Burkholderiaceae</taxon>
        <taxon>Caballeronia</taxon>
    </lineage>
</organism>
<dbReference type="EMBL" id="FCOE02000021">
    <property type="protein sequence ID" value="SAK81927.1"/>
    <property type="molecule type" value="Genomic_DNA"/>
</dbReference>
<dbReference type="InterPro" id="IPR052358">
    <property type="entry name" value="Aro_Compnd_Degr_Hydrolases"/>
</dbReference>
<dbReference type="PANTHER" id="PTHR35563">
    <property type="entry name" value="BARREL METAL-DEPENDENT HYDROLASE, PUTATIVE (AFU_ORTHOLOGUE AFUA_1G16240)-RELATED"/>
    <property type="match status" value="1"/>
</dbReference>
<dbReference type="OrthoDB" id="9787654at2"/>
<reference evidence="2" key="1">
    <citation type="submission" date="2016-01" db="EMBL/GenBank/DDBJ databases">
        <authorList>
            <person name="Peeters C."/>
        </authorList>
    </citation>
    <scope>NUCLEOTIDE SEQUENCE [LARGE SCALE GENOMIC DNA]</scope>
    <source>
        <strain evidence="2">LMG 29323</strain>
    </source>
</reference>
<dbReference type="Proteomes" id="UP000054911">
    <property type="component" value="Unassembled WGS sequence"/>
</dbReference>
<dbReference type="PANTHER" id="PTHR35563:SF2">
    <property type="entry name" value="BARREL METAL-DEPENDENT HYDROLASE, PUTATIVE (AFU_ORTHOLOGUE AFUA_1G16240)-RELATED"/>
    <property type="match status" value="1"/>
</dbReference>
<gene>
    <name evidence="2" type="ORF">AWB80_05281</name>
</gene>
<dbReference type="Pfam" id="PF04909">
    <property type="entry name" value="Amidohydro_2"/>
    <property type="match status" value="1"/>
</dbReference>
<proteinExistence type="predicted"/>
<dbReference type="Gene3D" id="3.20.20.140">
    <property type="entry name" value="Metal-dependent hydrolases"/>
    <property type="match status" value="1"/>
</dbReference>
<accession>A0A158CK84</accession>
<keyword evidence="3" id="KW-1185">Reference proteome</keyword>